<organism evidence="8 9">
    <name type="scientific">Nitrosopumilus adriaticus</name>
    <dbReference type="NCBI Taxonomy" id="1580092"/>
    <lineage>
        <taxon>Archaea</taxon>
        <taxon>Nitrososphaerota</taxon>
        <taxon>Nitrososphaeria</taxon>
        <taxon>Nitrosopumilales</taxon>
        <taxon>Nitrosopumilaceae</taxon>
        <taxon>Nitrosopumilus</taxon>
    </lineage>
</organism>
<dbReference type="FunFam" id="1.10.10.10:FF:000787">
    <property type="entry name" value="Methylated-DNA--protein-cysteine methyltransferase"/>
    <property type="match status" value="1"/>
</dbReference>
<dbReference type="NCBIfam" id="TIGR00589">
    <property type="entry name" value="ogt"/>
    <property type="match status" value="1"/>
</dbReference>
<keyword evidence="5" id="KW-0234">DNA repair</keyword>
<dbReference type="AlphaFoldDB" id="A0A0D5C4J8"/>
<dbReference type="CDD" id="cd06445">
    <property type="entry name" value="ATase"/>
    <property type="match status" value="1"/>
</dbReference>
<comment type="catalytic activity">
    <reaction evidence="6">
        <text>a 6-O-methyl-2'-deoxyguanosine in DNA + L-cysteinyl-[protein] = S-methyl-L-cysteinyl-[protein] + a 2'-deoxyguanosine in DNA</text>
        <dbReference type="Rhea" id="RHEA:24000"/>
        <dbReference type="Rhea" id="RHEA-COMP:10131"/>
        <dbReference type="Rhea" id="RHEA-COMP:10132"/>
        <dbReference type="Rhea" id="RHEA-COMP:11367"/>
        <dbReference type="Rhea" id="RHEA-COMP:11368"/>
        <dbReference type="ChEBI" id="CHEBI:29950"/>
        <dbReference type="ChEBI" id="CHEBI:82612"/>
        <dbReference type="ChEBI" id="CHEBI:85445"/>
        <dbReference type="ChEBI" id="CHEBI:85448"/>
        <dbReference type="EC" id="2.1.1.63"/>
    </reaction>
</comment>
<protein>
    <submittedName>
        <fullName evidence="8">Methylated-DNA--protein-cysteine methyltransferase</fullName>
    </submittedName>
</protein>
<keyword evidence="4" id="KW-0227">DNA damage</keyword>
<reference evidence="8 9" key="2">
    <citation type="journal article" date="2016" name="ISME J.">
        <title>Physiological and genomic characterization of two novel marine thaumarchaeal strains indicates niche differentiation.</title>
        <authorList>
            <person name="Bayer B."/>
            <person name="Vojvoda J."/>
            <person name="Offre P."/>
            <person name="Alves R.J."/>
            <person name="Elisabeth N.H."/>
            <person name="Garcia J.A."/>
            <person name="Volland J.M."/>
            <person name="Srivastava A."/>
            <person name="Schleper C."/>
            <person name="Herndl G.J."/>
        </authorList>
    </citation>
    <scope>NUCLEOTIDE SEQUENCE [LARGE SCALE GENOMIC DNA]</scope>
    <source>
        <strain evidence="8 9">NF5</strain>
    </source>
</reference>
<dbReference type="InterPro" id="IPR036388">
    <property type="entry name" value="WH-like_DNA-bd_sf"/>
</dbReference>
<evidence type="ECO:0000256" key="5">
    <source>
        <dbReference type="ARBA" id="ARBA00023204"/>
    </source>
</evidence>
<dbReference type="SUPFAM" id="SSF46767">
    <property type="entry name" value="Methylated DNA-protein cysteine methyltransferase, C-terminal domain"/>
    <property type="match status" value="1"/>
</dbReference>
<dbReference type="GO" id="GO:0006281">
    <property type="term" value="P:DNA repair"/>
    <property type="evidence" value="ECO:0007669"/>
    <property type="project" value="UniProtKB-KW"/>
</dbReference>
<sequence length="99" mass="11122">MNLEQKIYKKLLQVPKGQITTYGDLAKAVGLKNGQRVVGRIMNKNPYPVIIPCHRVVMSTGKIGGYAYGEHIKAKMLSDEGIKIKNGKIMNLENTVYRF</sequence>
<keyword evidence="3 8" id="KW-0808">Transferase</keyword>
<dbReference type="EMBL" id="CP011070">
    <property type="protein sequence ID" value="AJW71468.1"/>
    <property type="molecule type" value="Genomic_DNA"/>
</dbReference>
<dbReference type="InterPro" id="IPR001497">
    <property type="entry name" value="MethylDNA_cys_MeTrfase_AS"/>
</dbReference>
<dbReference type="InterPro" id="IPR014048">
    <property type="entry name" value="MethylDNA_cys_MeTrfase_DNA-bd"/>
</dbReference>
<evidence type="ECO:0000256" key="1">
    <source>
        <dbReference type="ARBA" id="ARBA00001286"/>
    </source>
</evidence>
<dbReference type="HOGENOM" id="CLU_000445_52_5_2"/>
<dbReference type="PROSITE" id="PS00374">
    <property type="entry name" value="MGMT"/>
    <property type="match status" value="1"/>
</dbReference>
<evidence type="ECO:0000256" key="6">
    <source>
        <dbReference type="ARBA" id="ARBA00049348"/>
    </source>
</evidence>
<dbReference type="GeneID" id="24820959"/>
<dbReference type="InterPro" id="IPR036217">
    <property type="entry name" value="MethylDNA_cys_MeTrfase_DNAb"/>
</dbReference>
<dbReference type="PANTHER" id="PTHR10815">
    <property type="entry name" value="METHYLATED-DNA--PROTEIN-CYSTEINE METHYLTRANSFERASE"/>
    <property type="match status" value="1"/>
</dbReference>
<name>A0A0D5C4J8_9ARCH</name>
<dbReference type="GO" id="GO:0032259">
    <property type="term" value="P:methylation"/>
    <property type="evidence" value="ECO:0007669"/>
    <property type="project" value="UniProtKB-KW"/>
</dbReference>
<evidence type="ECO:0000256" key="4">
    <source>
        <dbReference type="ARBA" id="ARBA00022763"/>
    </source>
</evidence>
<evidence type="ECO:0000313" key="8">
    <source>
        <dbReference type="EMBL" id="AJW71468.1"/>
    </source>
</evidence>
<reference evidence="9" key="1">
    <citation type="submission" date="2015-03" db="EMBL/GenBank/DDBJ databases">
        <title>Characterization of two novel Thaumarchaeota isolated from the Northern Adriatic Sea.</title>
        <authorList>
            <person name="Bayer B."/>
            <person name="Vojvoda J."/>
            <person name="Offre P."/>
            <person name="Srivastava A."/>
            <person name="Elisabeth N."/>
            <person name="Garcia J.A.L."/>
            <person name="Schleper C."/>
            <person name="Herndl G.J."/>
        </authorList>
    </citation>
    <scope>NUCLEOTIDE SEQUENCE [LARGE SCALE GENOMIC DNA]</scope>
    <source>
        <strain evidence="9">NF5</strain>
    </source>
</reference>
<evidence type="ECO:0000313" key="9">
    <source>
        <dbReference type="Proteomes" id="UP000032408"/>
    </source>
</evidence>
<dbReference type="OrthoDB" id="372118at2157"/>
<dbReference type="Gene3D" id="1.10.10.10">
    <property type="entry name" value="Winged helix-like DNA-binding domain superfamily/Winged helix DNA-binding domain"/>
    <property type="match status" value="1"/>
</dbReference>
<dbReference type="GO" id="GO:0003908">
    <property type="term" value="F:methylated-DNA-[protein]-cysteine S-methyltransferase activity"/>
    <property type="evidence" value="ECO:0007669"/>
    <property type="project" value="UniProtKB-EC"/>
</dbReference>
<evidence type="ECO:0000259" key="7">
    <source>
        <dbReference type="Pfam" id="PF01035"/>
    </source>
</evidence>
<comment type="catalytic activity">
    <reaction evidence="1">
        <text>a 4-O-methyl-thymidine in DNA + L-cysteinyl-[protein] = a thymidine in DNA + S-methyl-L-cysteinyl-[protein]</text>
        <dbReference type="Rhea" id="RHEA:53428"/>
        <dbReference type="Rhea" id="RHEA-COMP:10131"/>
        <dbReference type="Rhea" id="RHEA-COMP:10132"/>
        <dbReference type="Rhea" id="RHEA-COMP:13555"/>
        <dbReference type="Rhea" id="RHEA-COMP:13556"/>
        <dbReference type="ChEBI" id="CHEBI:29950"/>
        <dbReference type="ChEBI" id="CHEBI:82612"/>
        <dbReference type="ChEBI" id="CHEBI:137386"/>
        <dbReference type="ChEBI" id="CHEBI:137387"/>
        <dbReference type="EC" id="2.1.1.63"/>
    </reaction>
</comment>
<keyword evidence="2 8" id="KW-0489">Methyltransferase</keyword>
<evidence type="ECO:0000256" key="3">
    <source>
        <dbReference type="ARBA" id="ARBA00022679"/>
    </source>
</evidence>
<proteinExistence type="predicted"/>
<dbReference type="Pfam" id="PF01035">
    <property type="entry name" value="DNA_binding_1"/>
    <property type="match status" value="1"/>
</dbReference>
<dbReference type="PANTHER" id="PTHR10815:SF13">
    <property type="entry name" value="METHYLATED-DNA--PROTEIN-CYSTEINE METHYLTRANSFERASE"/>
    <property type="match status" value="1"/>
</dbReference>
<dbReference type="Proteomes" id="UP000032408">
    <property type="component" value="Chromosome"/>
</dbReference>
<evidence type="ECO:0000256" key="2">
    <source>
        <dbReference type="ARBA" id="ARBA00022603"/>
    </source>
</evidence>
<feature type="domain" description="Methylated-DNA-[protein]-cysteine S-methyltransferase DNA binding" evidence="7">
    <location>
        <begin position="3"/>
        <end position="82"/>
    </location>
</feature>
<gene>
    <name evidence="8" type="ORF">NADRNF5_1790</name>
</gene>
<dbReference type="RefSeq" id="WP_048117429.1">
    <property type="nucleotide sequence ID" value="NZ_CP011070.1"/>
</dbReference>
<dbReference type="KEGG" id="nin:NADRNF5_1790"/>
<keyword evidence="9" id="KW-1185">Reference proteome</keyword>
<accession>A0A0D5C4J8</accession>
<dbReference type="STRING" id="1580092.NADRNF5_1790"/>